<dbReference type="InParanoid" id="H2Y0P1"/>
<feature type="region of interest" description="Disordered" evidence="1">
    <location>
        <begin position="121"/>
        <end position="148"/>
    </location>
</feature>
<dbReference type="HOGENOM" id="CLU_1431035_0_0_1"/>
<dbReference type="Proteomes" id="UP000008144">
    <property type="component" value="Chromosome 10"/>
</dbReference>
<feature type="compositionally biased region" description="Basic and acidic residues" evidence="1">
    <location>
        <begin position="180"/>
        <end position="190"/>
    </location>
</feature>
<reference evidence="2" key="4">
    <citation type="submission" date="2025-09" db="UniProtKB">
        <authorList>
            <consortium name="Ensembl"/>
        </authorList>
    </citation>
    <scope>IDENTIFICATION</scope>
</reference>
<reference evidence="3" key="1">
    <citation type="journal article" date="2002" name="Science">
        <title>The draft genome of Ciona intestinalis: insights into chordate and vertebrate origins.</title>
        <authorList>
            <person name="Dehal P."/>
            <person name="Satou Y."/>
            <person name="Campbell R.K."/>
            <person name="Chapman J."/>
            <person name="Degnan B."/>
            <person name="De Tomaso A."/>
            <person name="Davidson B."/>
            <person name="Di Gregorio A."/>
            <person name="Gelpke M."/>
            <person name="Goodstein D.M."/>
            <person name="Harafuji N."/>
            <person name="Hastings K.E."/>
            <person name="Ho I."/>
            <person name="Hotta K."/>
            <person name="Huang W."/>
            <person name="Kawashima T."/>
            <person name="Lemaire P."/>
            <person name="Martinez D."/>
            <person name="Meinertzhagen I.A."/>
            <person name="Necula S."/>
            <person name="Nonaka M."/>
            <person name="Putnam N."/>
            <person name="Rash S."/>
            <person name="Saiga H."/>
            <person name="Satake M."/>
            <person name="Terry A."/>
            <person name="Yamada L."/>
            <person name="Wang H.G."/>
            <person name="Awazu S."/>
            <person name="Azumi K."/>
            <person name="Boore J."/>
            <person name="Branno M."/>
            <person name="Chin-Bow S."/>
            <person name="DeSantis R."/>
            <person name="Doyle S."/>
            <person name="Francino P."/>
            <person name="Keys D.N."/>
            <person name="Haga S."/>
            <person name="Hayashi H."/>
            <person name="Hino K."/>
            <person name="Imai K.S."/>
            <person name="Inaba K."/>
            <person name="Kano S."/>
            <person name="Kobayashi K."/>
            <person name="Kobayashi M."/>
            <person name="Lee B.I."/>
            <person name="Makabe K.W."/>
            <person name="Manohar C."/>
            <person name="Matassi G."/>
            <person name="Medina M."/>
            <person name="Mochizuki Y."/>
            <person name="Mount S."/>
            <person name="Morishita T."/>
            <person name="Miura S."/>
            <person name="Nakayama A."/>
            <person name="Nishizaka S."/>
            <person name="Nomoto H."/>
            <person name="Ohta F."/>
            <person name="Oishi K."/>
            <person name="Rigoutsos I."/>
            <person name="Sano M."/>
            <person name="Sasaki A."/>
            <person name="Sasakura Y."/>
            <person name="Shoguchi E."/>
            <person name="Shin-i T."/>
            <person name="Spagnuolo A."/>
            <person name="Stainier D."/>
            <person name="Suzuki M.M."/>
            <person name="Tassy O."/>
            <person name="Takatori N."/>
            <person name="Tokuoka M."/>
            <person name="Yagi K."/>
            <person name="Yoshizaki F."/>
            <person name="Wada S."/>
            <person name="Zhang C."/>
            <person name="Hyatt P.D."/>
            <person name="Larimer F."/>
            <person name="Detter C."/>
            <person name="Doggett N."/>
            <person name="Glavina T."/>
            <person name="Hawkins T."/>
            <person name="Richardson P."/>
            <person name="Lucas S."/>
            <person name="Kohara Y."/>
            <person name="Levine M."/>
            <person name="Satoh N."/>
            <person name="Rokhsar D.S."/>
        </authorList>
    </citation>
    <scope>NUCLEOTIDE SEQUENCE [LARGE SCALE GENOMIC DNA]</scope>
</reference>
<dbReference type="Ensembl" id="ENSCINT00000033179.1">
    <property type="protein sequence ID" value="ENSCINP00000035475.1"/>
    <property type="gene ID" value="ENSCING00000024349.1"/>
</dbReference>
<evidence type="ECO:0000313" key="2">
    <source>
        <dbReference type="Ensembl" id="ENSCINP00000035475.1"/>
    </source>
</evidence>
<evidence type="ECO:0000256" key="1">
    <source>
        <dbReference type="SAM" id="MobiDB-lite"/>
    </source>
</evidence>
<accession>H2Y0P1</accession>
<dbReference type="EMBL" id="EAAA01000496">
    <property type="status" value="NOT_ANNOTATED_CDS"/>
    <property type="molecule type" value="Genomic_DNA"/>
</dbReference>
<dbReference type="AlphaFoldDB" id="H2Y0P1"/>
<sequence length="190" mass="21247">MDDAALSDDDLFDESMLRHADDIMEAYKNPNSQTKNTTSTPVRDVPVNHVESSNQSKIVNYKAGMSAVKHLKPNALLPCKSSSTTVTVEIKQTENLQNRHISPVQDITNSAATCMNLFMSNSSQKTKKPPSKFKKMSQKKTKFQQDTKVVSDVSIPEDVLALLDMDDSWVEETKPSVPMNKEDRLNSNLE</sequence>
<protein>
    <submittedName>
        <fullName evidence="2">Uncharacterized protein</fullName>
    </submittedName>
</protein>
<reference evidence="2" key="2">
    <citation type="journal article" date="2008" name="Genome Biol.">
        <title>Improved genome assembly and evidence-based global gene model set for the chordate Ciona intestinalis: new insight into intron and operon populations.</title>
        <authorList>
            <person name="Satou Y."/>
            <person name="Mineta K."/>
            <person name="Ogasawara M."/>
            <person name="Sasakura Y."/>
            <person name="Shoguchi E."/>
            <person name="Ueno K."/>
            <person name="Yamada L."/>
            <person name="Matsumoto J."/>
            <person name="Wasserscheid J."/>
            <person name="Dewar K."/>
            <person name="Wiley G.B."/>
            <person name="Macmil S.L."/>
            <person name="Roe B.A."/>
            <person name="Zeller R.W."/>
            <person name="Hastings K.E."/>
            <person name="Lemaire P."/>
            <person name="Lindquist E."/>
            <person name="Endo T."/>
            <person name="Hotta K."/>
            <person name="Inaba K."/>
        </authorList>
    </citation>
    <scope>NUCLEOTIDE SEQUENCE [LARGE SCALE GENOMIC DNA]</scope>
    <source>
        <strain evidence="2">wild type</strain>
    </source>
</reference>
<feature type="compositionally biased region" description="Basic residues" evidence="1">
    <location>
        <begin position="125"/>
        <end position="142"/>
    </location>
</feature>
<proteinExistence type="predicted"/>
<dbReference type="GeneTree" id="ENSGT00530000066470"/>
<feature type="region of interest" description="Disordered" evidence="1">
    <location>
        <begin position="170"/>
        <end position="190"/>
    </location>
</feature>
<organism evidence="2 3">
    <name type="scientific">Ciona intestinalis</name>
    <name type="common">Transparent sea squirt</name>
    <name type="synonym">Ascidia intestinalis</name>
    <dbReference type="NCBI Taxonomy" id="7719"/>
    <lineage>
        <taxon>Eukaryota</taxon>
        <taxon>Metazoa</taxon>
        <taxon>Chordata</taxon>
        <taxon>Tunicata</taxon>
        <taxon>Ascidiacea</taxon>
        <taxon>Phlebobranchia</taxon>
        <taxon>Cionidae</taxon>
        <taxon>Ciona</taxon>
    </lineage>
</organism>
<reference evidence="2" key="3">
    <citation type="submission" date="2025-08" db="UniProtKB">
        <authorList>
            <consortium name="Ensembl"/>
        </authorList>
    </citation>
    <scope>IDENTIFICATION</scope>
</reference>
<keyword evidence="3" id="KW-1185">Reference proteome</keyword>
<evidence type="ECO:0000313" key="3">
    <source>
        <dbReference type="Proteomes" id="UP000008144"/>
    </source>
</evidence>
<name>H2Y0P1_CIOIN</name>